<feature type="region of interest" description="Disordered" evidence="1">
    <location>
        <begin position="88"/>
        <end position="135"/>
    </location>
</feature>
<organism evidence="2 3">
    <name type="scientific">Amborella trichopoda</name>
    <dbReference type="NCBI Taxonomy" id="13333"/>
    <lineage>
        <taxon>Eukaryota</taxon>
        <taxon>Viridiplantae</taxon>
        <taxon>Streptophyta</taxon>
        <taxon>Embryophyta</taxon>
        <taxon>Tracheophyta</taxon>
        <taxon>Spermatophyta</taxon>
        <taxon>Magnoliopsida</taxon>
        <taxon>Amborellales</taxon>
        <taxon>Amborellaceae</taxon>
        <taxon>Amborella</taxon>
    </lineage>
</organism>
<name>U5CT69_AMBTC</name>
<accession>U5CT69</accession>
<dbReference type="Proteomes" id="UP000017836">
    <property type="component" value="Unassembled WGS sequence"/>
</dbReference>
<dbReference type="AlphaFoldDB" id="U5CT69"/>
<feature type="compositionally biased region" description="Polar residues" evidence="1">
    <location>
        <begin position="8"/>
        <end position="26"/>
    </location>
</feature>
<gene>
    <name evidence="2" type="ORF">AMTR_s00052p00201080</name>
</gene>
<evidence type="ECO:0000256" key="1">
    <source>
        <dbReference type="SAM" id="MobiDB-lite"/>
    </source>
</evidence>
<dbReference type="EMBL" id="KI392446">
    <property type="protein sequence ID" value="ERN16456.1"/>
    <property type="molecule type" value="Genomic_DNA"/>
</dbReference>
<feature type="region of interest" description="Disordered" evidence="1">
    <location>
        <begin position="1"/>
        <end position="28"/>
    </location>
</feature>
<sequence>MTVVVTDAPTSTSMPSVQDFSSSNEEATPVIVRPDRATPIVVPLAHEAGPSIVVEVSGVMSGATDDNPHAVQEEELGVEETAEQHEIAAPDDMIGGGNDECLSPAQGEEPIFSEQPGAVAPSDMTKGSGDEGPRR</sequence>
<proteinExistence type="predicted"/>
<protein>
    <submittedName>
        <fullName evidence="2">Uncharacterized protein</fullName>
    </submittedName>
</protein>
<reference evidence="3" key="1">
    <citation type="journal article" date="2013" name="Science">
        <title>The Amborella genome and the evolution of flowering plants.</title>
        <authorList>
            <consortium name="Amborella Genome Project"/>
        </authorList>
    </citation>
    <scope>NUCLEOTIDE SEQUENCE [LARGE SCALE GENOMIC DNA]</scope>
</reference>
<keyword evidence="3" id="KW-1185">Reference proteome</keyword>
<evidence type="ECO:0000313" key="2">
    <source>
        <dbReference type="EMBL" id="ERN16456.1"/>
    </source>
</evidence>
<dbReference type="HOGENOM" id="CLU_1888568_0_0_1"/>
<dbReference type="Gramene" id="ERN16456">
    <property type="protein sequence ID" value="ERN16456"/>
    <property type="gene ID" value="AMTR_s00052p00201080"/>
</dbReference>
<evidence type="ECO:0000313" key="3">
    <source>
        <dbReference type="Proteomes" id="UP000017836"/>
    </source>
</evidence>